<organism evidence="1 2">
    <name type="scientific">Pseudotamlana carrageenivorans</name>
    <dbReference type="NCBI Taxonomy" id="2069432"/>
    <lineage>
        <taxon>Bacteria</taxon>
        <taxon>Pseudomonadati</taxon>
        <taxon>Bacteroidota</taxon>
        <taxon>Flavobacteriia</taxon>
        <taxon>Flavobacteriales</taxon>
        <taxon>Flavobacteriaceae</taxon>
        <taxon>Pseudotamlana</taxon>
    </lineage>
</organism>
<sequence length="676" mass="72192">MGCTEDENLDYVNDIKAPKNVAAAVSVTQDNTGLVTIAPLGEGVVSFLVDYGDGSEVSDPITPGKTTQHAYSEGTYDAVITAIGLNGLETKATQNITVSFKAPENLMVTIENDPAISKLVNVMAMADYALSYEVYFGEVGNDTPVAGNIGEPVSYQYQNAGLYTIRIVAMSAAIETLEYTEEFEVTAILQPLDPAPKPTKAATDVISVFSDKYANPDPIDYYPNWGQTTTYAQIQVAGDNIIQYGELTYQGIDFNTVPIDASTMEFIHVNVWSAEDYTINISPISGGPNEAAYPMVLTANQWNSVDIPVSHFTDLNPAVDFSNIIQFKFDGVPSGEGTIFVDNLYFYKESSPVQTGIVGNWKLASVAGALGVGPSVGDISYWNCDADCVVLRDCYYDDIYTFGADGSFTNDLGAQTWTEAWQGGGDSCGTPIAPHDGSNPATYVYNETDNTVVLNGVGAYIGLSKAYNGGELTNPADAPTSIIYNVTFQDPNTMAVNIDVGGGVFWQFILVRDGQVSSPLTGTWQMAQEAGALGVGPSVGDISYWNCDADCVTLRDCYYDDTYIFGSDGSFTNDLGTQTWTEAWQGGSDSCGTPVAPHDGSNAATYTYDGSAGTVTLNGIGAFIGLAKPYNGGELASPSEAPEAITYNVSFIDNNTISVNIDIGSGVFWQYKLVRI</sequence>
<dbReference type="Gene3D" id="2.60.120.430">
    <property type="entry name" value="Galactose-binding lectin"/>
    <property type="match status" value="1"/>
</dbReference>
<evidence type="ECO:0000313" key="2">
    <source>
        <dbReference type="Proteomes" id="UP000236592"/>
    </source>
</evidence>
<dbReference type="InterPro" id="IPR013783">
    <property type="entry name" value="Ig-like_fold"/>
</dbReference>
<keyword evidence="2" id="KW-1185">Reference proteome</keyword>
<dbReference type="InterPro" id="IPR035986">
    <property type="entry name" value="PKD_dom_sf"/>
</dbReference>
<accession>A0A2I7SGX4</accession>
<protein>
    <recommendedName>
        <fullName evidence="3">PKD domain-containing protein</fullName>
    </recommendedName>
</protein>
<dbReference type="SUPFAM" id="SSF49299">
    <property type="entry name" value="PKD domain"/>
    <property type="match status" value="1"/>
</dbReference>
<dbReference type="AlphaFoldDB" id="A0A2I7SGX4"/>
<evidence type="ECO:0000313" key="1">
    <source>
        <dbReference type="EMBL" id="AUS05153.1"/>
    </source>
</evidence>
<name>A0A2I7SGX4_9FLAO</name>
<dbReference type="Proteomes" id="UP000236592">
    <property type="component" value="Chromosome"/>
</dbReference>
<dbReference type="KEGG" id="taj:C1A40_06580"/>
<dbReference type="EMBL" id="CP025938">
    <property type="protein sequence ID" value="AUS05153.1"/>
    <property type="molecule type" value="Genomic_DNA"/>
</dbReference>
<dbReference type="Gene3D" id="2.60.40.10">
    <property type="entry name" value="Immunoglobulins"/>
    <property type="match status" value="1"/>
</dbReference>
<proteinExistence type="predicted"/>
<gene>
    <name evidence="1" type="ORF">C1A40_06580</name>
</gene>
<reference evidence="2" key="1">
    <citation type="submission" date="2018-01" db="EMBL/GenBank/DDBJ databases">
        <title>Complete genome of Tamlana sp. UJ94.</title>
        <authorList>
            <person name="Jung J."/>
            <person name="Chung D."/>
            <person name="Bae S.S."/>
            <person name="Baek K."/>
        </authorList>
    </citation>
    <scope>NUCLEOTIDE SEQUENCE [LARGE SCALE GENOMIC DNA]</scope>
    <source>
        <strain evidence="2">UJ94</strain>
    </source>
</reference>
<evidence type="ECO:0008006" key="3">
    <source>
        <dbReference type="Google" id="ProtNLM"/>
    </source>
</evidence>